<dbReference type="Pfam" id="PF08327">
    <property type="entry name" value="AHSA1"/>
    <property type="match status" value="1"/>
</dbReference>
<dbReference type="Gene3D" id="3.30.530.20">
    <property type="match status" value="1"/>
</dbReference>
<evidence type="ECO:0000313" key="4">
    <source>
        <dbReference type="Proteomes" id="UP000548867"/>
    </source>
</evidence>
<feature type="domain" description="Activator of Hsp90 ATPase homologue 1/2-like C-terminal" evidence="2">
    <location>
        <begin position="34"/>
        <end position="166"/>
    </location>
</feature>
<comment type="caution">
    <text evidence="3">The sequence shown here is derived from an EMBL/GenBank/DDBJ whole genome shotgun (WGS) entry which is preliminary data.</text>
</comment>
<gene>
    <name evidence="3" type="ORF">GGR38_003119</name>
</gene>
<keyword evidence="4" id="KW-1185">Reference proteome</keyword>
<evidence type="ECO:0000259" key="2">
    <source>
        <dbReference type="Pfam" id="PF08327"/>
    </source>
</evidence>
<sequence>MRGRFAPISRWVRRIVIEETLSMHELSISRYIAAPTAKVWDIMVNRQNEWWCPAPWRAEVVHQDRRPGGACEMTMFGPNGEVMPMRGIYLAWDEGRRFVTTDAVNGDLEPSGPFMIGIWQVEPEGEGTRYTASARHWSAEAMAQHETMGFTQGWSACAHQLAALAEA</sequence>
<dbReference type="Proteomes" id="UP000548867">
    <property type="component" value="Unassembled WGS sequence"/>
</dbReference>
<evidence type="ECO:0000256" key="1">
    <source>
        <dbReference type="ARBA" id="ARBA00006817"/>
    </source>
</evidence>
<dbReference type="EMBL" id="JACIDX010000012">
    <property type="protein sequence ID" value="MBB3956161.1"/>
    <property type="molecule type" value="Genomic_DNA"/>
</dbReference>
<protein>
    <submittedName>
        <fullName evidence="3">Uncharacterized protein YndB with AHSA1/START domain</fullName>
    </submittedName>
</protein>
<dbReference type="AlphaFoldDB" id="A0A7W6CGM2"/>
<evidence type="ECO:0000313" key="3">
    <source>
        <dbReference type="EMBL" id="MBB3956161.1"/>
    </source>
</evidence>
<proteinExistence type="inferred from homology"/>
<dbReference type="InterPro" id="IPR013538">
    <property type="entry name" value="ASHA1/2-like_C"/>
</dbReference>
<comment type="similarity">
    <text evidence="1">Belongs to the AHA1 family.</text>
</comment>
<reference evidence="3 4" key="1">
    <citation type="submission" date="2020-08" db="EMBL/GenBank/DDBJ databases">
        <title>Genomic Encyclopedia of Type Strains, Phase IV (KMG-IV): sequencing the most valuable type-strain genomes for metagenomic binning, comparative biology and taxonomic classification.</title>
        <authorList>
            <person name="Goeker M."/>
        </authorList>
    </citation>
    <scope>NUCLEOTIDE SEQUENCE [LARGE SCALE GENOMIC DNA]</scope>
    <source>
        <strain evidence="3 4">DSM 27057</strain>
    </source>
</reference>
<accession>A0A7W6CGM2</accession>
<organism evidence="3 4">
    <name type="scientific">Novosphingobium sediminicola</name>
    <dbReference type="NCBI Taxonomy" id="563162"/>
    <lineage>
        <taxon>Bacteria</taxon>
        <taxon>Pseudomonadati</taxon>
        <taxon>Pseudomonadota</taxon>
        <taxon>Alphaproteobacteria</taxon>
        <taxon>Sphingomonadales</taxon>
        <taxon>Sphingomonadaceae</taxon>
        <taxon>Novosphingobium</taxon>
    </lineage>
</organism>
<dbReference type="InterPro" id="IPR023393">
    <property type="entry name" value="START-like_dom_sf"/>
</dbReference>
<name>A0A7W6CGM2_9SPHN</name>
<dbReference type="SUPFAM" id="SSF55961">
    <property type="entry name" value="Bet v1-like"/>
    <property type="match status" value="1"/>
</dbReference>